<keyword evidence="2" id="KW-1185">Reference proteome</keyword>
<dbReference type="Proteomes" id="UP001060215">
    <property type="component" value="Chromosome 10"/>
</dbReference>
<proteinExistence type="predicted"/>
<evidence type="ECO:0000313" key="1">
    <source>
        <dbReference type="EMBL" id="KAI7998741.1"/>
    </source>
</evidence>
<protein>
    <submittedName>
        <fullName evidence="1">Uncharacterized protein</fullName>
    </submittedName>
</protein>
<sequence length="1508" mass="172487">MWPSLIKKAKEGGLNAIETYVFWNAHEPTYRQYDFSENLDLVRFIRAIHDEGLYAILRIGPYVCAEWNYGGFPVWLHNIPGVAFRTNNEVYENEMKNFTTLIVDMVRDEGLFASKGGPIILAQIENEYGNVMWSYGNEGKSYINWCADLAQSFHIGVPWIMCQQSNPPQGMINTCNGWYCDGFHPSSGIPKMWTENWSGWYKGWGQKTPHRTAEDLAFAVARFFQYGGTLQNYYMYHGGTNFGRVSGGPYIATTYDYDAPLDEYGNLNQPKWGHLKQLHLLIRSMEDILTHAVIRNVEYGNMMTATIFKYSGKRVCFFGNANNKDDITINFENNNYTIPAWSVSILPDCYTEVYNTARVNTQTSNMVMKLNEADEYQEPYNLQWTWKSEHFEHLKFNDKKMTNDYIYTGNQLMDQKFANDTSDYLWYMTSVDIDHKDPAWKNNVTLKVHTAGHVLHAFVNGKHVGSQWAKGGHYEFDFESMIKMKNGTNSISLLSVTVGLENYGGHFDEIKNGIHGPVKLMGDNNQVKDLQNNTWTYKVGIHGIDKKKLYMRENRYNRKWELENLPTDRMFVWYQTTFMAPMGDDPVVLDLLGLGKGIAWVNGHNIGRYWPSFFADDNGCDYKCDYRGTYSNSKCLSGCDQSSQRWYHVPRSFLQDDDNLLVLFEEFGGNPTNLKIQTVTVGTICANAYEGNKLELSCQGGTISEIKFASYGNPRGSCGSFERGTCESPNTTTIIENMWPSLIKKAKEGGLNAIETYVFWNAHEPIYRQYDFSENLDLVRFIRAIHDEGLYAILRIGPYVCAEWNYGGFPVWLHNIPGIAFRTNNEVYENEMKIFTTLIVDMVRDEGLFASEGGPIILAQIENEYGNVMWAYRDEGKSYISWCADLAQSFHIGVPWIMCQQSNPPQGMINTCNGWYCDGFHPSSGIPKMWTENWSGWYKGWGQKTPHRTAEDLAFAVARFFQYGGTLQNYYMYHGGTNFGRVAGGPYIATTYDYDAPLDEYGNLNQPKWGHLKQLHHLIRSMEDILTHAVIRNVEYGNMMTATIFEYRGERVCFFGNANDKEDITINFENNNYTIPAWSVSILPDCYTEVYNTARVNTQTSNMVMKLNDADEYQEPYNLQWTWRSEHFVHLKFNDKKMANDYIYTGNQLMDQKFANDTSDYLWYMTSVDIDHKDPAWKNNVTLKVHTAGHVLHAFVNGKHVGSQWAKGGRYEFDFESKIKMKNGTNSLSLLSVTVGLENYGDHFDEIKNGIHGPVKLIGDNNQVKDLQNSTWTYKVGIHGIDNKKLYLRKNRYDQKWEPENLPTDRMFVWYQTTFMAPLGNDPVVLDLLGLGKGIAWVNGHNIGRYWPSFFADDNGCDYKCDYRGTYSSSKCLSGCDQPSQRWYHVPRSFLQDDDNLLVFFEEFGGNPTNLKIQTVTVGTICANAYEGNKLELSCQGGTISEIKFASYGNPRGSCGSFERGTCESPNTTTIIKNACVGKGSCVIDASEFTFPNNCKLVGQRLAVEAIC</sequence>
<comment type="caution">
    <text evidence="1">The sequence shown here is derived from an EMBL/GenBank/DDBJ whole genome shotgun (WGS) entry which is preliminary data.</text>
</comment>
<dbReference type="EMBL" id="CM045767">
    <property type="protein sequence ID" value="KAI7998741.1"/>
    <property type="molecule type" value="Genomic_DNA"/>
</dbReference>
<reference evidence="1 2" key="1">
    <citation type="journal article" date="2022" name="Plant J.">
        <title>Chromosome-level genome of Camellia lanceoleosa provides a valuable resource for understanding genome evolution and self-incompatibility.</title>
        <authorList>
            <person name="Gong W."/>
            <person name="Xiao S."/>
            <person name="Wang L."/>
            <person name="Liao Z."/>
            <person name="Chang Y."/>
            <person name="Mo W."/>
            <person name="Hu G."/>
            <person name="Li W."/>
            <person name="Zhao G."/>
            <person name="Zhu H."/>
            <person name="Hu X."/>
            <person name="Ji K."/>
            <person name="Xiang X."/>
            <person name="Song Q."/>
            <person name="Yuan D."/>
            <person name="Jin S."/>
            <person name="Zhang L."/>
        </authorList>
    </citation>
    <scope>NUCLEOTIDE SEQUENCE [LARGE SCALE GENOMIC DNA]</scope>
    <source>
        <strain evidence="1">SQ_2022a</strain>
    </source>
</reference>
<gene>
    <name evidence="1" type="ORF">LOK49_LG10G01515</name>
</gene>
<accession>A0ACC0GC81</accession>
<evidence type="ECO:0000313" key="2">
    <source>
        <dbReference type="Proteomes" id="UP001060215"/>
    </source>
</evidence>
<name>A0ACC0GC81_9ERIC</name>
<organism evidence="1 2">
    <name type="scientific">Camellia lanceoleosa</name>
    <dbReference type="NCBI Taxonomy" id="1840588"/>
    <lineage>
        <taxon>Eukaryota</taxon>
        <taxon>Viridiplantae</taxon>
        <taxon>Streptophyta</taxon>
        <taxon>Embryophyta</taxon>
        <taxon>Tracheophyta</taxon>
        <taxon>Spermatophyta</taxon>
        <taxon>Magnoliopsida</taxon>
        <taxon>eudicotyledons</taxon>
        <taxon>Gunneridae</taxon>
        <taxon>Pentapetalae</taxon>
        <taxon>asterids</taxon>
        <taxon>Ericales</taxon>
        <taxon>Theaceae</taxon>
        <taxon>Camellia</taxon>
    </lineage>
</organism>